<dbReference type="Pfam" id="PF02909">
    <property type="entry name" value="TetR_C_1"/>
    <property type="match status" value="1"/>
</dbReference>
<dbReference type="PRINTS" id="PR00455">
    <property type="entry name" value="HTHTETR"/>
</dbReference>
<evidence type="ECO:0000256" key="3">
    <source>
        <dbReference type="ARBA" id="ARBA00023125"/>
    </source>
</evidence>
<evidence type="ECO:0000313" key="8">
    <source>
        <dbReference type="Proteomes" id="UP001595823"/>
    </source>
</evidence>
<keyword evidence="3 5" id="KW-0238">DNA-binding</keyword>
<evidence type="ECO:0000256" key="1">
    <source>
        <dbReference type="ARBA" id="ARBA00022491"/>
    </source>
</evidence>
<dbReference type="Gene3D" id="1.10.10.60">
    <property type="entry name" value="Homeodomain-like"/>
    <property type="match status" value="1"/>
</dbReference>
<dbReference type="PRINTS" id="PR00400">
    <property type="entry name" value="TETREPRESSOR"/>
</dbReference>
<keyword evidence="1" id="KW-0678">Repressor</keyword>
<dbReference type="InterPro" id="IPR003012">
    <property type="entry name" value="Tet_transcr_reg_TetR"/>
</dbReference>
<evidence type="ECO:0000256" key="5">
    <source>
        <dbReference type="PROSITE-ProRule" id="PRU00335"/>
    </source>
</evidence>
<keyword evidence="4" id="KW-0804">Transcription</keyword>
<accession>A0ABV8TTV0</accession>
<dbReference type="EMBL" id="JBHSDK010000003">
    <property type="protein sequence ID" value="MFC4334194.1"/>
    <property type="molecule type" value="Genomic_DNA"/>
</dbReference>
<evidence type="ECO:0000256" key="4">
    <source>
        <dbReference type="ARBA" id="ARBA00023163"/>
    </source>
</evidence>
<proteinExistence type="predicted"/>
<dbReference type="InterPro" id="IPR050109">
    <property type="entry name" value="HTH-type_TetR-like_transc_reg"/>
</dbReference>
<dbReference type="PROSITE" id="PS50977">
    <property type="entry name" value="HTH_TETR_2"/>
    <property type="match status" value="1"/>
</dbReference>
<dbReference type="SUPFAM" id="SSF46689">
    <property type="entry name" value="Homeodomain-like"/>
    <property type="match status" value="1"/>
</dbReference>
<dbReference type="SUPFAM" id="SSF48498">
    <property type="entry name" value="Tetracyclin repressor-like, C-terminal domain"/>
    <property type="match status" value="1"/>
</dbReference>
<dbReference type="Pfam" id="PF00440">
    <property type="entry name" value="TetR_N"/>
    <property type="match status" value="1"/>
</dbReference>
<dbReference type="Proteomes" id="UP001595823">
    <property type="component" value="Unassembled WGS sequence"/>
</dbReference>
<reference evidence="8" key="1">
    <citation type="journal article" date="2019" name="Int. J. Syst. Evol. Microbiol.">
        <title>The Global Catalogue of Microorganisms (GCM) 10K type strain sequencing project: providing services to taxonomists for standard genome sequencing and annotation.</title>
        <authorList>
            <consortium name="The Broad Institute Genomics Platform"/>
            <consortium name="The Broad Institute Genome Sequencing Center for Infectious Disease"/>
            <person name="Wu L."/>
            <person name="Ma J."/>
        </authorList>
    </citation>
    <scope>NUCLEOTIDE SEQUENCE [LARGE SCALE GENOMIC DNA]</scope>
    <source>
        <strain evidence="8">IBRC-M 10908</strain>
    </source>
</reference>
<feature type="DNA-binding region" description="H-T-H motif" evidence="5">
    <location>
        <begin position="37"/>
        <end position="56"/>
    </location>
</feature>
<dbReference type="InterPro" id="IPR036271">
    <property type="entry name" value="Tet_transcr_reg_TetR-rel_C_sf"/>
</dbReference>
<keyword evidence="2" id="KW-0805">Transcription regulation</keyword>
<evidence type="ECO:0000259" key="6">
    <source>
        <dbReference type="PROSITE" id="PS50977"/>
    </source>
</evidence>
<sequence length="223" mass="24081">MAERQTGPGGGRRTVSREKVLEAAVALADEAGSGVPSMRKLAARLGIEAMSLYHHFRSKDLILDGMVDSVFGEVELPRPGVDWRTGMRARAGSMRDALNRHPWAVGLMDSRKNPGRATLRHHEAVIGGLREGGFSIAGAARAALIMDGYVYGFVLQEAALPSGPGELEDVGESILDGLSAEEYPHLREMVADRAFASGPDFAAEFAVGFDLVLEGLERHRDDW</sequence>
<dbReference type="InterPro" id="IPR001647">
    <property type="entry name" value="HTH_TetR"/>
</dbReference>
<dbReference type="PANTHER" id="PTHR30055:SF151">
    <property type="entry name" value="TRANSCRIPTIONAL REGULATORY PROTEIN"/>
    <property type="match status" value="1"/>
</dbReference>
<name>A0ABV8TTV0_9ACTN</name>
<dbReference type="InterPro" id="IPR004111">
    <property type="entry name" value="Repressor_TetR_C"/>
</dbReference>
<organism evidence="7 8">
    <name type="scientific">Salininema proteolyticum</name>
    <dbReference type="NCBI Taxonomy" id="1607685"/>
    <lineage>
        <taxon>Bacteria</taxon>
        <taxon>Bacillati</taxon>
        <taxon>Actinomycetota</taxon>
        <taxon>Actinomycetes</taxon>
        <taxon>Glycomycetales</taxon>
        <taxon>Glycomycetaceae</taxon>
        <taxon>Salininema</taxon>
    </lineage>
</organism>
<dbReference type="Gene3D" id="1.10.357.10">
    <property type="entry name" value="Tetracycline Repressor, domain 2"/>
    <property type="match status" value="1"/>
</dbReference>
<evidence type="ECO:0000313" key="7">
    <source>
        <dbReference type="EMBL" id="MFC4334194.1"/>
    </source>
</evidence>
<feature type="domain" description="HTH tetR-type" evidence="6">
    <location>
        <begin position="14"/>
        <end position="74"/>
    </location>
</feature>
<dbReference type="RefSeq" id="WP_380617930.1">
    <property type="nucleotide sequence ID" value="NZ_JBHSDK010000003.1"/>
</dbReference>
<dbReference type="InterPro" id="IPR009057">
    <property type="entry name" value="Homeodomain-like_sf"/>
</dbReference>
<keyword evidence="8" id="KW-1185">Reference proteome</keyword>
<dbReference type="PANTHER" id="PTHR30055">
    <property type="entry name" value="HTH-TYPE TRANSCRIPTIONAL REGULATOR RUTR"/>
    <property type="match status" value="1"/>
</dbReference>
<gene>
    <name evidence="7" type="ORF">ACFPET_03180</name>
</gene>
<protein>
    <submittedName>
        <fullName evidence="7">TetR/AcrR family transcriptional regulator</fullName>
    </submittedName>
</protein>
<evidence type="ECO:0000256" key="2">
    <source>
        <dbReference type="ARBA" id="ARBA00023015"/>
    </source>
</evidence>
<comment type="caution">
    <text evidence="7">The sequence shown here is derived from an EMBL/GenBank/DDBJ whole genome shotgun (WGS) entry which is preliminary data.</text>
</comment>